<name>A0A7J6LF96_PEROL</name>
<keyword evidence="1" id="KW-0233">DNA recombination</keyword>
<dbReference type="PROSITE" id="PS51898">
    <property type="entry name" value="TYR_RECOMBINASE"/>
    <property type="match status" value="1"/>
</dbReference>
<dbReference type="InterPro" id="IPR013762">
    <property type="entry name" value="Integrase-like_cat_sf"/>
</dbReference>
<dbReference type="SUPFAM" id="SSF56349">
    <property type="entry name" value="DNA breaking-rejoining enzymes"/>
    <property type="match status" value="1"/>
</dbReference>
<dbReference type="GO" id="GO:0003677">
    <property type="term" value="F:DNA binding"/>
    <property type="evidence" value="ECO:0007669"/>
    <property type="project" value="InterPro"/>
</dbReference>
<dbReference type="InterPro" id="IPR052925">
    <property type="entry name" value="Phage_Integrase-like_Recomb"/>
</dbReference>
<evidence type="ECO:0000256" key="1">
    <source>
        <dbReference type="ARBA" id="ARBA00023172"/>
    </source>
</evidence>
<dbReference type="Proteomes" id="UP000572268">
    <property type="component" value="Unassembled WGS sequence"/>
</dbReference>
<dbReference type="Gene3D" id="1.10.443.10">
    <property type="entry name" value="Intergrase catalytic core"/>
    <property type="match status" value="1"/>
</dbReference>
<dbReference type="GO" id="GO:0006310">
    <property type="term" value="P:DNA recombination"/>
    <property type="evidence" value="ECO:0007669"/>
    <property type="project" value="UniProtKB-KW"/>
</dbReference>
<sequence>MRRSVSLGVQKSQVSEASLTLREADDEEDYYVTYHRLCNGVISVIVPGMDSPLGETSERSRRKAAADVVDSDDEEGAGLLATDDESNVLCNAGGKLLVLRADVYAATTVGPRRSRQRLWQRLTKRLGHAEYPLTVQSIEEVAAILKECKYRSAYSYIRQAAATSADAGYPLGVAEKQALKRVKRACSRGIGPSKQVRPLSVNQLLAMGEDADGYEACQRSWGYIIGCWFMLRVSELVRLKLSDATVNLVDCSVSLFISSSKTDIGGEGVTRTHGCCCGAGPEGQRLCPVHTMDDLLQLARRIGRPATEWLFARASGEPWAKRTWLRNLRGDLSRVGVTDNDKYHWGTHSMRRGGAWLLVRAGLTREEIQVFGRWRSPAVDLYIQESMLVTYGTGYATRAIGSWAEPCYSTTTRLQHYLPSTDAARPDAGGMGATNNLGVINDDRFLEYQQWPRDDDPGYNLRQLPPVTSSINGAPEMIQLTFHNEISRPGDDWLQEPESW</sequence>
<accession>A0A7J6LF96</accession>
<evidence type="ECO:0000313" key="4">
    <source>
        <dbReference type="Proteomes" id="UP000572268"/>
    </source>
</evidence>
<dbReference type="PANTHER" id="PTHR34605">
    <property type="entry name" value="PHAGE_INTEGRASE DOMAIN-CONTAINING PROTEIN"/>
    <property type="match status" value="1"/>
</dbReference>
<dbReference type="AlphaFoldDB" id="A0A7J6LF96"/>
<dbReference type="InterPro" id="IPR002104">
    <property type="entry name" value="Integrase_catalytic"/>
</dbReference>
<evidence type="ECO:0000259" key="2">
    <source>
        <dbReference type="PROSITE" id="PS51898"/>
    </source>
</evidence>
<protein>
    <recommendedName>
        <fullName evidence="2">Tyr recombinase domain-containing protein</fullName>
    </recommendedName>
</protein>
<gene>
    <name evidence="3" type="ORF">FOL46_007346</name>
</gene>
<comment type="caution">
    <text evidence="3">The sequence shown here is derived from an EMBL/GenBank/DDBJ whole genome shotgun (WGS) entry which is preliminary data.</text>
</comment>
<reference evidence="3 4" key="1">
    <citation type="submission" date="2020-04" db="EMBL/GenBank/DDBJ databases">
        <title>Perkinsus olseni comparative genomics.</title>
        <authorList>
            <person name="Bogema D.R."/>
        </authorList>
    </citation>
    <scope>NUCLEOTIDE SEQUENCE [LARGE SCALE GENOMIC DNA]</scope>
    <source>
        <strain evidence="3">ATCC PRA-31</strain>
    </source>
</reference>
<organism evidence="3 4">
    <name type="scientific">Perkinsus olseni</name>
    <name type="common">Perkinsus atlanticus</name>
    <dbReference type="NCBI Taxonomy" id="32597"/>
    <lineage>
        <taxon>Eukaryota</taxon>
        <taxon>Sar</taxon>
        <taxon>Alveolata</taxon>
        <taxon>Perkinsozoa</taxon>
        <taxon>Perkinsea</taxon>
        <taxon>Perkinsida</taxon>
        <taxon>Perkinsidae</taxon>
        <taxon>Perkinsus</taxon>
    </lineage>
</organism>
<dbReference type="InterPro" id="IPR011010">
    <property type="entry name" value="DNA_brk_join_enz"/>
</dbReference>
<evidence type="ECO:0000313" key="3">
    <source>
        <dbReference type="EMBL" id="KAF4657631.1"/>
    </source>
</evidence>
<feature type="domain" description="Tyr recombinase" evidence="2">
    <location>
        <begin position="194"/>
        <end position="405"/>
    </location>
</feature>
<dbReference type="EMBL" id="JABANN010000512">
    <property type="protein sequence ID" value="KAF4657631.1"/>
    <property type="molecule type" value="Genomic_DNA"/>
</dbReference>
<proteinExistence type="predicted"/>
<dbReference type="PANTHER" id="PTHR34605:SF3">
    <property type="entry name" value="P CELL-TYPE AGGLUTINATION PROTEIN MAP4-LIKE-RELATED"/>
    <property type="match status" value="1"/>
</dbReference>
<dbReference type="GO" id="GO:0015074">
    <property type="term" value="P:DNA integration"/>
    <property type="evidence" value="ECO:0007669"/>
    <property type="project" value="InterPro"/>
</dbReference>